<dbReference type="AlphaFoldDB" id="A0ABD1RMQ2"/>
<proteinExistence type="predicted"/>
<evidence type="ECO:0000256" key="1">
    <source>
        <dbReference type="SAM" id="Coils"/>
    </source>
</evidence>
<feature type="chain" id="PRO_5044829908" description="RAB6-interacting golgin" evidence="2">
    <location>
        <begin position="29"/>
        <end position="140"/>
    </location>
</feature>
<keyword evidence="4" id="KW-1185">Reference proteome</keyword>
<evidence type="ECO:0000256" key="2">
    <source>
        <dbReference type="SAM" id="SignalP"/>
    </source>
</evidence>
<evidence type="ECO:0008006" key="5">
    <source>
        <dbReference type="Google" id="ProtNLM"/>
    </source>
</evidence>
<sequence length="140" mass="15648">MAGLPILLSHQPKLSLMLALAAQSLVLIEEVENVDSIIKDQNCHKERATGLQGSLNKSKRELRIVSEERKKLKADLQTDESDVAEFSKRCDCTIRAQELTAKALEEATEHKNRVMEKVAELKNAVDSLKAINSQLKEENP</sequence>
<comment type="caution">
    <text evidence="3">The sequence shown here is derived from an EMBL/GenBank/DDBJ whole genome shotgun (WGS) entry which is preliminary data.</text>
</comment>
<accession>A0ABD1RMQ2</accession>
<dbReference type="EMBL" id="JBFOLJ010000012">
    <property type="protein sequence ID" value="KAL2489680.1"/>
    <property type="molecule type" value="Genomic_DNA"/>
</dbReference>
<reference evidence="4" key="1">
    <citation type="submission" date="2024-07" db="EMBL/GenBank/DDBJ databases">
        <title>Two chromosome-level genome assemblies of Korean endemic species Abeliophyllum distichum and Forsythia ovata (Oleaceae).</title>
        <authorList>
            <person name="Jang H."/>
        </authorList>
    </citation>
    <scope>NUCLEOTIDE SEQUENCE [LARGE SCALE GENOMIC DNA]</scope>
</reference>
<protein>
    <recommendedName>
        <fullName evidence="5">RAB6-interacting golgin</fullName>
    </recommendedName>
</protein>
<evidence type="ECO:0000313" key="3">
    <source>
        <dbReference type="EMBL" id="KAL2489680.1"/>
    </source>
</evidence>
<gene>
    <name evidence="3" type="ORF">Fot_42972</name>
</gene>
<name>A0ABD1RMQ2_9LAMI</name>
<keyword evidence="1" id="KW-0175">Coiled coil</keyword>
<organism evidence="3 4">
    <name type="scientific">Forsythia ovata</name>
    <dbReference type="NCBI Taxonomy" id="205694"/>
    <lineage>
        <taxon>Eukaryota</taxon>
        <taxon>Viridiplantae</taxon>
        <taxon>Streptophyta</taxon>
        <taxon>Embryophyta</taxon>
        <taxon>Tracheophyta</taxon>
        <taxon>Spermatophyta</taxon>
        <taxon>Magnoliopsida</taxon>
        <taxon>eudicotyledons</taxon>
        <taxon>Gunneridae</taxon>
        <taxon>Pentapetalae</taxon>
        <taxon>asterids</taxon>
        <taxon>lamiids</taxon>
        <taxon>Lamiales</taxon>
        <taxon>Oleaceae</taxon>
        <taxon>Forsythieae</taxon>
        <taxon>Forsythia</taxon>
    </lineage>
</organism>
<dbReference type="Proteomes" id="UP001604277">
    <property type="component" value="Unassembled WGS sequence"/>
</dbReference>
<feature type="signal peptide" evidence="2">
    <location>
        <begin position="1"/>
        <end position="28"/>
    </location>
</feature>
<evidence type="ECO:0000313" key="4">
    <source>
        <dbReference type="Proteomes" id="UP001604277"/>
    </source>
</evidence>
<feature type="coiled-coil region" evidence="1">
    <location>
        <begin position="104"/>
        <end position="138"/>
    </location>
</feature>
<keyword evidence="2" id="KW-0732">Signal</keyword>